<sequence length="1615" mass="166131">MRPSHRLILLLFGLSMLLWPATPARAATFTVNNTNDSGVGSLRQAMLDANDLPGPHTINFALVGVGPHTIDLLTPLPPITQTMTLDGLNGAPCNGVPSALQVVLNGAAIPDGLPSVDGLLTLNSAATIRGLVLQGYQTSEATALRINPSGGSSTIECNFIGTNAAGDAAVPNHYGVFVVGAGNHTIRYNLVSGQIGSSPRGRGIALNASNNNTIQGNYIGTTANGLGALGNSGAGIIAISSSNNTIGGIMAYERNIIGANLGSGVNLSGSSDNEVIGNHIGLGANGTTPLGNGDEGVYITGSRNLVQANRIAANGQVGAAFEGGVRINASVSDNFSGNEVRGNYIGTDASGMQARGNARGIVLRSEGTSASHGVIEGTLIVGNVIAASGADGIQLLGPGVRATQIQGNLIGTDMTGNGALPNANGILATGGAHGNLIGTDGNGVDDAAEANTISGNSGSGIVLGGTHFHVSDQPPSNNVVSGNRIGVALDGSMLANQGSGIVLRRAANGNLVGHPTNDAFGNQIAHNNNHGIWLEGENLAPGTTNNSLLRNTIELNRNHGIFADRTLRHTPAPGDPAPDNLLRDNTIRQHGGDGIHLVGASPHIFGNTISGNGGSGVRLQPQIFAWGDDYLSQPRIGAVAADRNNFSDNCHAGPTNCAEIFALDTTAVNSSTLYSDNSFGSGTAAAVEQRWYGALEILAAGVSVAAPDAGVTLTSSGPSAQSFAFTHRGALPCFVSGFTGSYVLHGPTGFLCSDVTTWYQFTQYVVDRAGNRVEQTPHVSNVPPTLAPVSYAFDGVAKTEGRGITSGPFWRYQVAQVELPAADLHLRQTSSSPTVGAGYPLTFTLVISNAGPNPAGARLQAPVPADLVDATWHCSASGGALCPTTLPTDDLDITVADLVANGILTFTLSATVSVEAFGPIVSNPTLTAVDAADPNPTNNSDPLSISLVPVADLELVKTAHTTMVEPGGPITYTLTITNHGPNRATGLVLHDHLPAGTTLLTATPSQGACSTEAGRLNCRFSDAILLVDGDGDDSQDGTTRYQQALDGLGLNYVRVDLEASPPLTTTNLISYPLVIWVGGPGEGPNDGQETALAGYLAAGGRLFISAQDYYFARGEVLTPFMRDYLGVDAVTNDAGSNAPVRGVGPLAGVGPYGLTFPFGFSDWSDWLTPALGATTVLLDSGDNSLGIATANTVFFAFPWEAVANHDLANGQALLERIIGYLAPAGNVAALGVSEALSVTVVAQAPTTLGPLVNSAQASSNEFNPSASNSTSSFTVIVGTPAPGYGSTPAPGATLDVGSVLVGNSVTVTLTISETGNALLRVSDPQLTGTGAAHFRLANPSRFPLELADGAAPQALALVCTPSAAGVFSATLTLNTNDPTRPTVSYPLACEGATELPPPNPDPDPDPDPDPNPDPDPDPDPDPNSASTRVYLPLVLRAGQADLVVSELRIVPERTNFVAGEQVVITVTVTNQGTGPTSAFFWVDLYINPSGPPQINQLWHDRCGLTPCVGMTWPVRTILQPGASITLSTQADYDPARSYWLGWLPAGTQRIYAYADVWNTTGARGTIHEANEENNWRVIEGLTVSGSNPPYAPWSPALQPSLTDADAGLPARPWLR</sequence>
<feature type="signal peptide" evidence="2">
    <location>
        <begin position="1"/>
        <end position="26"/>
    </location>
</feature>
<dbReference type="InterPro" id="IPR001434">
    <property type="entry name" value="OmcB-like_DUF11"/>
</dbReference>
<dbReference type="EMBL" id="RSAS01000425">
    <property type="protein sequence ID" value="RRR71864.1"/>
    <property type="molecule type" value="Genomic_DNA"/>
</dbReference>
<evidence type="ECO:0000259" key="3">
    <source>
        <dbReference type="Pfam" id="PF01345"/>
    </source>
</evidence>
<organism evidence="4 5">
    <name type="scientific">Candidatus Viridilinea halotolerans</name>
    <dbReference type="NCBI Taxonomy" id="2491704"/>
    <lineage>
        <taxon>Bacteria</taxon>
        <taxon>Bacillati</taxon>
        <taxon>Chloroflexota</taxon>
        <taxon>Chloroflexia</taxon>
        <taxon>Chloroflexales</taxon>
        <taxon>Chloroflexineae</taxon>
        <taxon>Oscillochloridaceae</taxon>
        <taxon>Candidatus Viridilinea</taxon>
    </lineage>
</organism>
<protein>
    <submittedName>
        <fullName evidence="4">DUF11 domain-containing protein</fullName>
    </submittedName>
</protein>
<dbReference type="InterPro" id="IPR051172">
    <property type="entry name" value="Chlamydia_OmcB"/>
</dbReference>
<feature type="chain" id="PRO_5019452691" evidence="2">
    <location>
        <begin position="27"/>
        <end position="1615"/>
    </location>
</feature>
<name>A0A426TZS1_9CHLR</name>
<dbReference type="InterPro" id="IPR047589">
    <property type="entry name" value="DUF11_rpt"/>
</dbReference>
<dbReference type="NCBIfam" id="TIGR01451">
    <property type="entry name" value="B_ant_repeat"/>
    <property type="match status" value="1"/>
</dbReference>
<dbReference type="InterPro" id="IPR029062">
    <property type="entry name" value="Class_I_gatase-like"/>
</dbReference>
<dbReference type="PANTHER" id="PTHR34819">
    <property type="entry name" value="LARGE CYSTEINE-RICH PERIPLASMIC PROTEIN OMCB"/>
    <property type="match status" value="1"/>
</dbReference>
<evidence type="ECO:0000313" key="5">
    <source>
        <dbReference type="Proteomes" id="UP000280307"/>
    </source>
</evidence>
<dbReference type="SUPFAM" id="SSF51126">
    <property type="entry name" value="Pectin lyase-like"/>
    <property type="match status" value="2"/>
</dbReference>
<dbReference type="Gene3D" id="2.160.20.10">
    <property type="entry name" value="Single-stranded right-handed beta-helix, Pectin lyase-like"/>
    <property type="match status" value="2"/>
</dbReference>
<keyword evidence="2" id="KW-0732">Signal</keyword>
<dbReference type="PANTHER" id="PTHR34819:SF5">
    <property type="entry name" value="CONSERVED REPEAT DOMAIN PROTEIN"/>
    <property type="match status" value="1"/>
</dbReference>
<feature type="region of interest" description="Disordered" evidence="1">
    <location>
        <begin position="1372"/>
        <end position="1426"/>
    </location>
</feature>
<proteinExistence type="predicted"/>
<dbReference type="Pfam" id="PF01345">
    <property type="entry name" value="DUF11"/>
    <property type="match status" value="2"/>
</dbReference>
<reference evidence="4 5" key="1">
    <citation type="submission" date="2018-12" db="EMBL/GenBank/DDBJ databases">
        <title>Genome Sequence of Candidatus Viridilinea halotolerans isolated from saline sulfide-rich spring.</title>
        <authorList>
            <person name="Grouzdev D.S."/>
            <person name="Burganskaya E.I."/>
            <person name="Krutkina M.S."/>
            <person name="Sukhacheva M.V."/>
            <person name="Gorlenko V.M."/>
        </authorList>
    </citation>
    <scope>NUCLEOTIDE SEQUENCE [LARGE SCALE GENOMIC DNA]</scope>
    <source>
        <strain evidence="4">Chok-6</strain>
    </source>
</reference>
<comment type="caution">
    <text evidence="4">The sequence shown here is derived from an EMBL/GenBank/DDBJ whole genome shotgun (WGS) entry which is preliminary data.</text>
</comment>
<dbReference type="Gene3D" id="2.60.40.10">
    <property type="entry name" value="Immunoglobulins"/>
    <property type="match status" value="2"/>
</dbReference>
<feature type="domain" description="DUF11" evidence="3">
    <location>
        <begin position="823"/>
        <end position="942"/>
    </location>
</feature>
<evidence type="ECO:0000256" key="2">
    <source>
        <dbReference type="SAM" id="SignalP"/>
    </source>
</evidence>
<dbReference type="Proteomes" id="UP000280307">
    <property type="component" value="Unassembled WGS sequence"/>
</dbReference>
<dbReference type="SMART" id="SM00710">
    <property type="entry name" value="PbH1"/>
    <property type="match status" value="11"/>
</dbReference>
<accession>A0A426TZS1</accession>
<evidence type="ECO:0000313" key="4">
    <source>
        <dbReference type="EMBL" id="RRR71864.1"/>
    </source>
</evidence>
<dbReference type="InterPro" id="IPR012334">
    <property type="entry name" value="Pectin_lyas_fold"/>
</dbReference>
<dbReference type="InterPro" id="IPR006626">
    <property type="entry name" value="PbH1"/>
</dbReference>
<dbReference type="InterPro" id="IPR011050">
    <property type="entry name" value="Pectin_lyase_fold/virulence"/>
</dbReference>
<feature type="compositionally biased region" description="Acidic residues" evidence="1">
    <location>
        <begin position="1402"/>
        <end position="1420"/>
    </location>
</feature>
<gene>
    <name evidence="4" type="ORF">EI684_10870</name>
</gene>
<dbReference type="NCBIfam" id="NF012200">
    <property type="entry name" value="choice_anch_D"/>
    <property type="match status" value="1"/>
</dbReference>
<feature type="domain" description="DUF11" evidence="3">
    <location>
        <begin position="952"/>
        <end position="1015"/>
    </location>
</feature>
<dbReference type="SUPFAM" id="SSF52317">
    <property type="entry name" value="Class I glutamine amidotransferase-like"/>
    <property type="match status" value="1"/>
</dbReference>
<dbReference type="InterPro" id="IPR013783">
    <property type="entry name" value="Ig-like_fold"/>
</dbReference>
<feature type="compositionally biased region" description="Polar residues" evidence="1">
    <location>
        <begin position="1372"/>
        <end position="1382"/>
    </location>
</feature>
<evidence type="ECO:0000256" key="1">
    <source>
        <dbReference type="SAM" id="MobiDB-lite"/>
    </source>
</evidence>